<dbReference type="Gene3D" id="1.10.1240.40">
    <property type="entry name" value="ENT domain"/>
    <property type="match status" value="2"/>
</dbReference>
<keyword evidence="2" id="KW-0539">Nucleus</keyword>
<evidence type="ECO:0000313" key="6">
    <source>
        <dbReference type="Proteomes" id="UP000636709"/>
    </source>
</evidence>
<dbReference type="SMART" id="SM01191">
    <property type="entry name" value="ENT"/>
    <property type="match status" value="2"/>
</dbReference>
<dbReference type="SUPFAM" id="SSF158639">
    <property type="entry name" value="ENT-like"/>
    <property type="match status" value="2"/>
</dbReference>
<feature type="domain" description="ENT" evidence="4">
    <location>
        <begin position="113"/>
        <end position="201"/>
    </location>
</feature>
<proteinExistence type="predicted"/>
<feature type="domain" description="ENT" evidence="4">
    <location>
        <begin position="17"/>
        <end position="104"/>
    </location>
</feature>
<dbReference type="PROSITE" id="PS51138">
    <property type="entry name" value="ENT"/>
    <property type="match status" value="2"/>
</dbReference>
<evidence type="ECO:0000313" key="5">
    <source>
        <dbReference type="EMBL" id="KAF8722903.1"/>
    </source>
</evidence>
<dbReference type="OrthoDB" id="1737049at2759"/>
<keyword evidence="6" id="KW-1185">Reference proteome</keyword>
<dbReference type="Pfam" id="PF03735">
    <property type="entry name" value="ENT"/>
    <property type="match status" value="2"/>
</dbReference>
<feature type="region of interest" description="Disordered" evidence="3">
    <location>
        <begin position="199"/>
        <end position="246"/>
    </location>
</feature>
<organism evidence="5 6">
    <name type="scientific">Digitaria exilis</name>
    <dbReference type="NCBI Taxonomy" id="1010633"/>
    <lineage>
        <taxon>Eukaryota</taxon>
        <taxon>Viridiplantae</taxon>
        <taxon>Streptophyta</taxon>
        <taxon>Embryophyta</taxon>
        <taxon>Tracheophyta</taxon>
        <taxon>Spermatophyta</taxon>
        <taxon>Magnoliopsida</taxon>
        <taxon>Liliopsida</taxon>
        <taxon>Poales</taxon>
        <taxon>Poaceae</taxon>
        <taxon>PACMAD clade</taxon>
        <taxon>Panicoideae</taxon>
        <taxon>Panicodae</taxon>
        <taxon>Paniceae</taxon>
        <taxon>Anthephorinae</taxon>
        <taxon>Digitaria</taxon>
    </lineage>
</organism>
<dbReference type="InterPro" id="IPR033485">
    <property type="entry name" value="EMSY-LIKE_plant"/>
</dbReference>
<evidence type="ECO:0000259" key="4">
    <source>
        <dbReference type="PROSITE" id="PS51138"/>
    </source>
</evidence>
<dbReference type="Proteomes" id="UP000636709">
    <property type="component" value="Unassembled WGS sequence"/>
</dbReference>
<feature type="region of interest" description="Disordered" evidence="3">
    <location>
        <begin position="297"/>
        <end position="334"/>
    </location>
</feature>
<dbReference type="GO" id="GO:0005634">
    <property type="term" value="C:nucleus"/>
    <property type="evidence" value="ECO:0007669"/>
    <property type="project" value="UniProtKB-SubCell"/>
</dbReference>
<dbReference type="FunFam" id="1.10.1240.40:FF:000005">
    <property type="entry name" value="ENT domain containing protein, expressed"/>
    <property type="match status" value="1"/>
</dbReference>
<dbReference type="PANTHER" id="PTHR33432">
    <property type="entry name" value="PROTEIN EMSY-LIKE 4"/>
    <property type="match status" value="1"/>
</dbReference>
<gene>
    <name evidence="5" type="ORF">HU200_022040</name>
</gene>
<evidence type="ECO:0000256" key="2">
    <source>
        <dbReference type="ARBA" id="ARBA00023242"/>
    </source>
</evidence>
<sequence length="399" mass="43804">MGDSVLVARVLPDAADTAFQIHCLERSAYAAVLRAFYAQSDLLSRAKEGCLTELRNELKILESEHRQCLGKARSNKQINSVSDGLHSKGNTCNTEVMKDTADLACVLPDAGDSLFQIHCLERSAYASVLRAFCAVANHLSWLQVKLLTKLRNELRISHIEHKEVLMKASSNEYIKSLRKFSLANLSVLTKTNPSFAARPVGHDKINSTGHASTSSTSCLSMSHQSPISEHSMSGTRDIGISDSLNGSKEGPYFEPHAMVSAKRLKSVNGHAQAYFKCTLYDQLPVAVSAVMVEKHSESNVGQVPSSVEARQESGKRKANQMGLSTSLGQRRRNKDSDLEYDSEIINLCLTANLVHKVHDSSLQSKGRTWLQGSSSKVQLLTNLFFLTLCCPFYALSCPV</sequence>
<protein>
    <recommendedName>
        <fullName evidence="4">ENT domain-containing protein</fullName>
    </recommendedName>
</protein>
<evidence type="ECO:0000256" key="1">
    <source>
        <dbReference type="ARBA" id="ARBA00004123"/>
    </source>
</evidence>
<feature type="compositionally biased region" description="Low complexity" evidence="3">
    <location>
        <begin position="212"/>
        <end position="225"/>
    </location>
</feature>
<name>A0A835EYK4_9POAL</name>
<dbReference type="AlphaFoldDB" id="A0A835EYK4"/>
<dbReference type="EMBL" id="JACEFO010001669">
    <property type="protein sequence ID" value="KAF8722903.1"/>
    <property type="molecule type" value="Genomic_DNA"/>
</dbReference>
<dbReference type="GO" id="GO:0050832">
    <property type="term" value="P:defense response to fungus"/>
    <property type="evidence" value="ECO:0007669"/>
    <property type="project" value="InterPro"/>
</dbReference>
<reference evidence="5" key="1">
    <citation type="submission" date="2020-07" db="EMBL/GenBank/DDBJ databases">
        <title>Genome sequence and genetic diversity analysis of an under-domesticated orphan crop, white fonio (Digitaria exilis).</title>
        <authorList>
            <person name="Bennetzen J.L."/>
            <person name="Chen S."/>
            <person name="Ma X."/>
            <person name="Wang X."/>
            <person name="Yssel A.E.J."/>
            <person name="Chaluvadi S.R."/>
            <person name="Johnson M."/>
            <person name="Gangashetty P."/>
            <person name="Hamidou F."/>
            <person name="Sanogo M.D."/>
            <person name="Zwaenepoel A."/>
            <person name="Wallace J."/>
            <person name="Van De Peer Y."/>
            <person name="Van Deynze A."/>
        </authorList>
    </citation>
    <scope>NUCLEOTIDE SEQUENCE</scope>
    <source>
        <tissue evidence="5">Leaves</tissue>
    </source>
</reference>
<dbReference type="PANTHER" id="PTHR33432:SF22">
    <property type="entry name" value="OS10G0436850 PROTEIN"/>
    <property type="match status" value="1"/>
</dbReference>
<evidence type="ECO:0000256" key="3">
    <source>
        <dbReference type="SAM" id="MobiDB-lite"/>
    </source>
</evidence>
<accession>A0A835EYK4</accession>
<comment type="subcellular location">
    <subcellularLocation>
        <location evidence="1">Nucleus</location>
    </subcellularLocation>
</comment>
<dbReference type="InterPro" id="IPR036142">
    <property type="entry name" value="ENT_dom-like_sf"/>
</dbReference>
<dbReference type="InterPro" id="IPR005491">
    <property type="entry name" value="ENT_dom"/>
</dbReference>
<comment type="caution">
    <text evidence="5">The sequence shown here is derived from an EMBL/GenBank/DDBJ whole genome shotgun (WGS) entry which is preliminary data.</text>
</comment>